<keyword evidence="14 15" id="KW-0472">Membrane</keyword>
<evidence type="ECO:0000256" key="10">
    <source>
        <dbReference type="ARBA" id="ARBA00022777"/>
    </source>
</evidence>
<dbReference type="Pfam" id="PF00672">
    <property type="entry name" value="HAMP"/>
    <property type="match status" value="1"/>
</dbReference>
<evidence type="ECO:0000256" key="2">
    <source>
        <dbReference type="ARBA" id="ARBA00004651"/>
    </source>
</evidence>
<keyword evidence="8 15" id="KW-0812">Transmembrane</keyword>
<evidence type="ECO:0000256" key="15">
    <source>
        <dbReference type="SAM" id="Phobius"/>
    </source>
</evidence>
<dbReference type="CDD" id="cd00082">
    <property type="entry name" value="HisKA"/>
    <property type="match status" value="1"/>
</dbReference>
<keyword evidence="11" id="KW-0067">ATP-binding</keyword>
<dbReference type="FunFam" id="1.10.287.130:FF:000001">
    <property type="entry name" value="Two-component sensor histidine kinase"/>
    <property type="match status" value="1"/>
</dbReference>
<dbReference type="SMART" id="SM00387">
    <property type="entry name" value="HATPase_c"/>
    <property type="match status" value="1"/>
</dbReference>
<dbReference type="GO" id="GO:0005524">
    <property type="term" value="F:ATP binding"/>
    <property type="evidence" value="ECO:0007669"/>
    <property type="project" value="UniProtKB-KW"/>
</dbReference>
<dbReference type="InterPro" id="IPR005467">
    <property type="entry name" value="His_kinase_dom"/>
</dbReference>
<accession>A0A7X0VD07</accession>
<evidence type="ECO:0000256" key="14">
    <source>
        <dbReference type="ARBA" id="ARBA00023136"/>
    </source>
</evidence>
<evidence type="ECO:0000256" key="3">
    <source>
        <dbReference type="ARBA" id="ARBA00012438"/>
    </source>
</evidence>
<dbReference type="PROSITE" id="PS50109">
    <property type="entry name" value="HIS_KIN"/>
    <property type="match status" value="1"/>
</dbReference>
<keyword evidence="7" id="KW-0808">Transferase</keyword>
<dbReference type="InterPro" id="IPR003660">
    <property type="entry name" value="HAMP_dom"/>
</dbReference>
<organism evidence="18 19">
    <name type="scientific">Cohnella nanjingensis</name>
    <dbReference type="NCBI Taxonomy" id="1387779"/>
    <lineage>
        <taxon>Bacteria</taxon>
        <taxon>Bacillati</taxon>
        <taxon>Bacillota</taxon>
        <taxon>Bacilli</taxon>
        <taxon>Bacillales</taxon>
        <taxon>Paenibacillaceae</taxon>
        <taxon>Cohnella</taxon>
    </lineage>
</organism>
<dbReference type="Gene3D" id="6.10.340.10">
    <property type="match status" value="1"/>
</dbReference>
<dbReference type="SMART" id="SM00388">
    <property type="entry name" value="HisKA"/>
    <property type="match status" value="1"/>
</dbReference>
<dbReference type="Gene3D" id="1.10.287.130">
    <property type="match status" value="1"/>
</dbReference>
<proteinExistence type="predicted"/>
<reference evidence="18 19" key="1">
    <citation type="submission" date="2020-08" db="EMBL/GenBank/DDBJ databases">
        <title>Cohnella phylogeny.</title>
        <authorList>
            <person name="Dunlap C."/>
        </authorList>
    </citation>
    <scope>NUCLEOTIDE SEQUENCE [LARGE SCALE GENOMIC DNA]</scope>
    <source>
        <strain evidence="18 19">DSM 28246</strain>
    </source>
</reference>
<comment type="catalytic activity">
    <reaction evidence="1">
        <text>ATP + protein L-histidine = ADP + protein N-phospho-L-histidine.</text>
        <dbReference type="EC" id="2.7.13.3"/>
    </reaction>
</comment>
<keyword evidence="19" id="KW-1185">Reference proteome</keyword>
<dbReference type="AlphaFoldDB" id="A0A7X0VD07"/>
<feature type="domain" description="HAMP" evidence="17">
    <location>
        <begin position="180"/>
        <end position="233"/>
    </location>
</feature>
<dbReference type="GO" id="GO:0005886">
    <property type="term" value="C:plasma membrane"/>
    <property type="evidence" value="ECO:0007669"/>
    <property type="project" value="UniProtKB-SubCell"/>
</dbReference>
<dbReference type="FunFam" id="3.30.565.10:FF:000006">
    <property type="entry name" value="Sensor histidine kinase WalK"/>
    <property type="match status" value="1"/>
</dbReference>
<keyword evidence="10 18" id="KW-0418">Kinase</keyword>
<feature type="domain" description="Histidine kinase" evidence="16">
    <location>
        <begin position="241"/>
        <end position="456"/>
    </location>
</feature>
<keyword evidence="12 15" id="KW-1133">Transmembrane helix</keyword>
<name>A0A7X0VD07_9BACL</name>
<evidence type="ECO:0000256" key="13">
    <source>
        <dbReference type="ARBA" id="ARBA00023012"/>
    </source>
</evidence>
<dbReference type="RefSeq" id="WP_185140892.1">
    <property type="nucleotide sequence ID" value="NZ_JACJVP010000001.1"/>
</dbReference>
<keyword evidence="13" id="KW-0902">Two-component regulatory system</keyword>
<evidence type="ECO:0000256" key="9">
    <source>
        <dbReference type="ARBA" id="ARBA00022741"/>
    </source>
</evidence>
<dbReference type="PANTHER" id="PTHR45436">
    <property type="entry name" value="SENSOR HISTIDINE KINASE YKOH"/>
    <property type="match status" value="1"/>
</dbReference>
<feature type="transmembrane region" description="Helical" evidence="15">
    <location>
        <begin position="7"/>
        <end position="25"/>
    </location>
</feature>
<gene>
    <name evidence="18" type="ORF">H7C19_02180</name>
</gene>
<keyword evidence="6" id="KW-0597">Phosphoprotein</keyword>
<dbReference type="InterPro" id="IPR003661">
    <property type="entry name" value="HisK_dim/P_dom"/>
</dbReference>
<dbReference type="Gene3D" id="3.30.565.10">
    <property type="entry name" value="Histidine kinase-like ATPase, C-terminal domain"/>
    <property type="match status" value="1"/>
</dbReference>
<dbReference type="PROSITE" id="PS50885">
    <property type="entry name" value="HAMP"/>
    <property type="match status" value="1"/>
</dbReference>
<evidence type="ECO:0000256" key="5">
    <source>
        <dbReference type="ARBA" id="ARBA00022475"/>
    </source>
</evidence>
<evidence type="ECO:0000256" key="4">
    <source>
        <dbReference type="ARBA" id="ARBA00015735"/>
    </source>
</evidence>
<comment type="subcellular location">
    <subcellularLocation>
        <location evidence="2">Cell membrane</location>
        <topology evidence="2">Multi-pass membrane protein</topology>
    </subcellularLocation>
</comment>
<dbReference type="InterPro" id="IPR050428">
    <property type="entry name" value="TCS_sensor_his_kinase"/>
</dbReference>
<dbReference type="EMBL" id="JACJVP010000001">
    <property type="protein sequence ID" value="MBB6669487.1"/>
    <property type="molecule type" value="Genomic_DNA"/>
</dbReference>
<dbReference type="PANTHER" id="PTHR45436:SF5">
    <property type="entry name" value="SENSOR HISTIDINE KINASE TRCS"/>
    <property type="match status" value="1"/>
</dbReference>
<evidence type="ECO:0000256" key="11">
    <source>
        <dbReference type="ARBA" id="ARBA00022840"/>
    </source>
</evidence>
<protein>
    <recommendedName>
        <fullName evidence="4">Signal transduction histidine-protein kinase ArlS</fullName>
        <ecNumber evidence="3">2.7.13.3</ecNumber>
    </recommendedName>
</protein>
<dbReference type="Proteomes" id="UP000547209">
    <property type="component" value="Unassembled WGS sequence"/>
</dbReference>
<evidence type="ECO:0000256" key="6">
    <source>
        <dbReference type="ARBA" id="ARBA00022553"/>
    </source>
</evidence>
<dbReference type="InterPro" id="IPR003594">
    <property type="entry name" value="HATPase_dom"/>
</dbReference>
<dbReference type="GO" id="GO:0000155">
    <property type="term" value="F:phosphorelay sensor kinase activity"/>
    <property type="evidence" value="ECO:0007669"/>
    <property type="project" value="InterPro"/>
</dbReference>
<dbReference type="InterPro" id="IPR036890">
    <property type="entry name" value="HATPase_C_sf"/>
</dbReference>
<keyword evidence="5" id="KW-1003">Cell membrane</keyword>
<dbReference type="SUPFAM" id="SSF55874">
    <property type="entry name" value="ATPase domain of HSP90 chaperone/DNA topoisomerase II/histidine kinase"/>
    <property type="match status" value="1"/>
</dbReference>
<dbReference type="Pfam" id="PF18719">
    <property type="entry name" value="ArlS_N"/>
    <property type="match status" value="1"/>
</dbReference>
<dbReference type="EC" id="2.7.13.3" evidence="3"/>
<evidence type="ECO:0000313" key="19">
    <source>
        <dbReference type="Proteomes" id="UP000547209"/>
    </source>
</evidence>
<dbReference type="CDD" id="cd06225">
    <property type="entry name" value="HAMP"/>
    <property type="match status" value="1"/>
</dbReference>
<dbReference type="InterPro" id="IPR041610">
    <property type="entry name" value="ArlS_N"/>
</dbReference>
<evidence type="ECO:0000313" key="18">
    <source>
        <dbReference type="EMBL" id="MBB6669487.1"/>
    </source>
</evidence>
<evidence type="ECO:0000259" key="16">
    <source>
        <dbReference type="PROSITE" id="PS50109"/>
    </source>
</evidence>
<comment type="caution">
    <text evidence="18">The sequence shown here is derived from an EMBL/GenBank/DDBJ whole genome shotgun (WGS) entry which is preliminary data.</text>
</comment>
<dbReference type="CDD" id="cd00075">
    <property type="entry name" value="HATPase"/>
    <property type="match status" value="1"/>
</dbReference>
<dbReference type="InterPro" id="IPR004358">
    <property type="entry name" value="Sig_transdc_His_kin-like_C"/>
</dbReference>
<feature type="transmembrane region" description="Helical" evidence="15">
    <location>
        <begin position="159"/>
        <end position="183"/>
    </location>
</feature>
<dbReference type="SMART" id="SM00304">
    <property type="entry name" value="HAMP"/>
    <property type="match status" value="1"/>
</dbReference>
<evidence type="ECO:0000256" key="8">
    <source>
        <dbReference type="ARBA" id="ARBA00022692"/>
    </source>
</evidence>
<keyword evidence="9" id="KW-0547">Nucleotide-binding</keyword>
<evidence type="ECO:0000256" key="12">
    <source>
        <dbReference type="ARBA" id="ARBA00022989"/>
    </source>
</evidence>
<dbReference type="Pfam" id="PF00512">
    <property type="entry name" value="HisKA"/>
    <property type="match status" value="1"/>
</dbReference>
<dbReference type="PRINTS" id="PR00344">
    <property type="entry name" value="BCTRLSENSOR"/>
</dbReference>
<dbReference type="SUPFAM" id="SSF158472">
    <property type="entry name" value="HAMP domain-like"/>
    <property type="match status" value="1"/>
</dbReference>
<evidence type="ECO:0000256" key="7">
    <source>
        <dbReference type="ARBA" id="ARBA00022679"/>
    </source>
</evidence>
<dbReference type="Pfam" id="PF02518">
    <property type="entry name" value="HATPase_c"/>
    <property type="match status" value="1"/>
</dbReference>
<dbReference type="InterPro" id="IPR036097">
    <property type="entry name" value="HisK_dim/P_sf"/>
</dbReference>
<dbReference type="SUPFAM" id="SSF47384">
    <property type="entry name" value="Homodimeric domain of signal transducing histidine kinase"/>
    <property type="match status" value="1"/>
</dbReference>
<sequence length="461" mass="52092">MPVKYKLAVWTSGLILLLFIGYSLIQYNAVTQWMIDAQKDSMRRTAAEVAGYFAEQEEPMDTDGLNESRRFMERFVQANQMFRLLDANGRMLMSLSNTLPADWVPAQTTSKESIVSVSHGQDRLLVLRAPIASAAFTGTLELANNLENVDTMKDRLKRLMFTLGAAGIFISALGGFIVAWQLLRPLNRMATAMNAIQQKGLSERVAYRDNGDEISRLSAIFNQMMNELERSFNRQRQFVEDASHEFRTPIAIIEGHLKLLDRWGKNDPDVREESIAAALQETVRLRKLADQLLNLSGESELEPPNDVESIDPSAVLLALAQNYRMLRPGFMIETELEEGLRMRIDPHALEQILIILTDNAIRYSEQIQHVRYRLHSHGHDVHILVEDRGNGIPQEDIPFVFERFYRVDKARGRKKGGAGLGLAIAKRLTEAYGGTIRLDSRIDAGTTVTLIFPLPIAIEKK</sequence>
<evidence type="ECO:0000256" key="1">
    <source>
        <dbReference type="ARBA" id="ARBA00000085"/>
    </source>
</evidence>
<evidence type="ECO:0000259" key="17">
    <source>
        <dbReference type="PROSITE" id="PS50885"/>
    </source>
</evidence>